<dbReference type="InterPro" id="IPR000086">
    <property type="entry name" value="NUDIX_hydrolase_dom"/>
</dbReference>
<dbReference type="CDD" id="cd04697">
    <property type="entry name" value="NUDIX_Hydrolase"/>
    <property type="match status" value="1"/>
</dbReference>
<dbReference type="SUPFAM" id="SSF55811">
    <property type="entry name" value="Nudix"/>
    <property type="match status" value="1"/>
</dbReference>
<dbReference type="PROSITE" id="PS00893">
    <property type="entry name" value="NUDIX_BOX"/>
    <property type="match status" value="1"/>
</dbReference>
<dbReference type="InterPro" id="IPR015797">
    <property type="entry name" value="NUDIX_hydrolase-like_dom_sf"/>
</dbReference>
<dbReference type="Gene3D" id="3.90.79.10">
    <property type="entry name" value="Nucleoside Triphosphate Pyrophosphohydrolase"/>
    <property type="match status" value="1"/>
</dbReference>
<sequence>MLALDAQGVAGDHDPGQVGEGSQQRPRLVAFTVMQITCLCVREVVLSEGGWDRVRMGELVDHVDERDLVVGVVERGAAEREGRLHRIATTICRDRAGRILVLRRSGTMSRFPGYYDVMVGGAVNAGESYEEAAARELSEELGVRAPVRFLFTFLCRQGVGPVWFGVHEAVVAEPLVADPGEIAWRGWLTEAELCEAVDRGLWVPGGQEALRRYLGPGAGS</sequence>
<dbReference type="Pfam" id="PF00293">
    <property type="entry name" value="NUDIX"/>
    <property type="match status" value="1"/>
</dbReference>
<dbReference type="InterPro" id="IPR020084">
    <property type="entry name" value="NUDIX_hydrolase_CS"/>
</dbReference>
<dbReference type="Proteomes" id="UP001596413">
    <property type="component" value="Unassembled WGS sequence"/>
</dbReference>
<dbReference type="GO" id="GO:0016787">
    <property type="term" value="F:hydrolase activity"/>
    <property type="evidence" value="ECO:0007669"/>
    <property type="project" value="UniProtKB-KW"/>
</dbReference>
<evidence type="ECO:0000313" key="4">
    <source>
        <dbReference type="Proteomes" id="UP001596413"/>
    </source>
</evidence>
<dbReference type="PROSITE" id="PS51462">
    <property type="entry name" value="NUDIX"/>
    <property type="match status" value="1"/>
</dbReference>
<evidence type="ECO:0000313" key="3">
    <source>
        <dbReference type="EMBL" id="MFC7216840.1"/>
    </source>
</evidence>
<proteinExistence type="predicted"/>
<dbReference type="PANTHER" id="PTHR10885:SF0">
    <property type="entry name" value="ISOPENTENYL-DIPHOSPHATE DELTA-ISOMERASE"/>
    <property type="match status" value="1"/>
</dbReference>
<protein>
    <submittedName>
        <fullName evidence="3">NUDIX hydrolase</fullName>
    </submittedName>
</protein>
<keyword evidence="4" id="KW-1185">Reference proteome</keyword>
<comment type="caution">
    <text evidence="3">The sequence shown here is derived from an EMBL/GenBank/DDBJ whole genome shotgun (WGS) entry which is preliminary data.</text>
</comment>
<dbReference type="RefSeq" id="WP_386410830.1">
    <property type="nucleotide sequence ID" value="NZ_JBHSZO010000002.1"/>
</dbReference>
<organism evidence="3 4">
    <name type="scientific">Streptomyces polyrhachis</name>
    <dbReference type="NCBI Taxonomy" id="1282885"/>
    <lineage>
        <taxon>Bacteria</taxon>
        <taxon>Bacillati</taxon>
        <taxon>Actinomycetota</taxon>
        <taxon>Actinomycetes</taxon>
        <taxon>Kitasatosporales</taxon>
        <taxon>Streptomycetaceae</taxon>
        <taxon>Streptomyces</taxon>
    </lineage>
</organism>
<gene>
    <name evidence="3" type="ORF">ACFQLX_01435</name>
</gene>
<evidence type="ECO:0000256" key="1">
    <source>
        <dbReference type="ARBA" id="ARBA00022801"/>
    </source>
</evidence>
<name>A0ABW2GC39_9ACTN</name>
<dbReference type="EMBL" id="JBHSZO010000002">
    <property type="protein sequence ID" value="MFC7216840.1"/>
    <property type="molecule type" value="Genomic_DNA"/>
</dbReference>
<reference evidence="4" key="1">
    <citation type="journal article" date="2019" name="Int. J. Syst. Evol. Microbiol.">
        <title>The Global Catalogue of Microorganisms (GCM) 10K type strain sequencing project: providing services to taxonomists for standard genome sequencing and annotation.</title>
        <authorList>
            <consortium name="The Broad Institute Genomics Platform"/>
            <consortium name="The Broad Institute Genome Sequencing Center for Infectious Disease"/>
            <person name="Wu L."/>
            <person name="Ma J."/>
        </authorList>
    </citation>
    <scope>NUCLEOTIDE SEQUENCE [LARGE SCALE GENOMIC DNA]</scope>
    <source>
        <strain evidence="4">CGMCC 1.13681</strain>
    </source>
</reference>
<feature type="domain" description="Nudix hydrolase" evidence="2">
    <location>
        <begin position="83"/>
        <end position="210"/>
    </location>
</feature>
<keyword evidence="1 3" id="KW-0378">Hydrolase</keyword>
<accession>A0ABW2GC39</accession>
<evidence type="ECO:0000259" key="2">
    <source>
        <dbReference type="PROSITE" id="PS51462"/>
    </source>
</evidence>
<dbReference type="PANTHER" id="PTHR10885">
    <property type="entry name" value="ISOPENTENYL-DIPHOSPHATE DELTA-ISOMERASE"/>
    <property type="match status" value="1"/>
</dbReference>